<keyword evidence="6 10" id="KW-0297">G-protein coupled receptor</keyword>
<dbReference type="SUPFAM" id="SSF81321">
    <property type="entry name" value="Family A G protein-coupled receptor-like"/>
    <property type="match status" value="1"/>
</dbReference>
<keyword evidence="8 10" id="KW-0675">Receptor</keyword>
<reference evidence="15" key="2">
    <citation type="submission" date="2022-08" db="UniProtKB">
        <authorList>
            <consortium name="EnsemblMetazoa"/>
        </authorList>
    </citation>
    <scope>IDENTIFICATION</scope>
    <source>
        <strain evidence="15">STECLA/ALBI9_A</strain>
    </source>
</reference>
<keyword evidence="7 13" id="KW-0472">Membrane</keyword>
<evidence type="ECO:0000256" key="12">
    <source>
        <dbReference type="SAM" id="MobiDB-lite"/>
    </source>
</evidence>
<dbReference type="VEuPathDB" id="VectorBase:AALB004982"/>
<dbReference type="PANTHER" id="PTHR24228">
    <property type="entry name" value="B2 BRADYKININ RECEPTOR/ANGIOTENSIN II RECEPTOR"/>
    <property type="match status" value="1"/>
</dbReference>
<feature type="coiled-coil region" evidence="11">
    <location>
        <begin position="581"/>
        <end position="633"/>
    </location>
</feature>
<dbReference type="GO" id="GO:0005886">
    <property type="term" value="C:plasma membrane"/>
    <property type="evidence" value="ECO:0007669"/>
    <property type="project" value="UniProtKB-SubCell"/>
</dbReference>
<dbReference type="Proteomes" id="UP000069272">
    <property type="component" value="Chromosome 3L"/>
</dbReference>
<feature type="transmembrane region" description="Helical" evidence="13">
    <location>
        <begin position="216"/>
        <end position="240"/>
    </location>
</feature>
<protein>
    <recommendedName>
        <fullName evidence="14">G-protein coupled receptors family 1 profile domain-containing protein</fullName>
    </recommendedName>
</protein>
<dbReference type="Pfam" id="PF00001">
    <property type="entry name" value="7tm_1"/>
    <property type="match status" value="1"/>
</dbReference>
<evidence type="ECO:0000313" key="16">
    <source>
        <dbReference type="Proteomes" id="UP000069272"/>
    </source>
</evidence>
<dbReference type="VEuPathDB" id="VectorBase:AALB20_031528"/>
<evidence type="ECO:0000256" key="7">
    <source>
        <dbReference type="ARBA" id="ARBA00023136"/>
    </source>
</evidence>
<keyword evidence="5 13" id="KW-1133">Transmembrane helix</keyword>
<dbReference type="VEuPathDB" id="VectorBase:AALB20_030551"/>
<evidence type="ECO:0000256" key="8">
    <source>
        <dbReference type="ARBA" id="ARBA00023170"/>
    </source>
</evidence>
<keyword evidence="9 10" id="KW-0807">Transducer</keyword>
<evidence type="ECO:0000256" key="11">
    <source>
        <dbReference type="SAM" id="Coils"/>
    </source>
</evidence>
<dbReference type="InterPro" id="IPR017452">
    <property type="entry name" value="GPCR_Rhodpsn_7TM"/>
</dbReference>
<evidence type="ECO:0000256" key="1">
    <source>
        <dbReference type="ARBA" id="ARBA00004651"/>
    </source>
</evidence>
<evidence type="ECO:0000256" key="3">
    <source>
        <dbReference type="ARBA" id="ARBA00022475"/>
    </source>
</evidence>
<feature type="domain" description="G-protein coupled receptors family 1 profile" evidence="14">
    <location>
        <begin position="50"/>
        <end position="334"/>
    </location>
</feature>
<dbReference type="PRINTS" id="PR00237">
    <property type="entry name" value="GPCRRHODOPSN"/>
</dbReference>
<evidence type="ECO:0000259" key="14">
    <source>
        <dbReference type="PROSITE" id="PS50262"/>
    </source>
</evidence>
<evidence type="ECO:0000256" key="5">
    <source>
        <dbReference type="ARBA" id="ARBA00022989"/>
    </source>
</evidence>
<dbReference type="EnsemblMetazoa" id="AALB004982-RA">
    <property type="protein sequence ID" value="AALB004982-PA"/>
    <property type="gene ID" value="AALB004982"/>
</dbReference>
<evidence type="ECO:0000256" key="13">
    <source>
        <dbReference type="SAM" id="Phobius"/>
    </source>
</evidence>
<evidence type="ECO:0000256" key="9">
    <source>
        <dbReference type="ARBA" id="ARBA00023224"/>
    </source>
</evidence>
<evidence type="ECO:0000313" key="15">
    <source>
        <dbReference type="EnsemblMetazoa" id="AALB004982-PA"/>
    </source>
</evidence>
<evidence type="ECO:0000256" key="2">
    <source>
        <dbReference type="ARBA" id="ARBA00010663"/>
    </source>
</evidence>
<dbReference type="Gene3D" id="1.20.1070.10">
    <property type="entry name" value="Rhodopsin 7-helix transmembrane proteins"/>
    <property type="match status" value="1"/>
</dbReference>
<evidence type="ECO:0000256" key="6">
    <source>
        <dbReference type="ARBA" id="ARBA00023040"/>
    </source>
</evidence>
<comment type="subcellular location">
    <subcellularLocation>
        <location evidence="1">Cell membrane</location>
        <topology evidence="1">Multi-pass membrane protein</topology>
    </subcellularLocation>
</comment>
<sequence length="742" mass="82477">MMSDPPLTHHPLLLVDQPFEPMEDGVFCSEEISIVAASSATFIAVLGTIGNVTTLLALGRRQPGSRNRRRQPTTDFVLSLATADLLFCIAVMPLMALRYGRRRWPFLNDSLWCRLFPVALYGTVATSVLSLVALTVNRYVLIVHPSWYSSVYRKPGMVPLQLAICWGIPYGLMVLPLFEFWGRLGFDYRTFSCTVLPSVSVSNLATSQFAASPKKFIFIVGFALPFCAIVLCYTAIIGAVRRQRRNMQRHAAKSTASPMSPPNSSTATANNDDDERHLTRTTAAIFGCFMICFLPLTIANLLLEDKHSGGAGGDLQVLASILTWHSAVLNPFIYALGSRHYRFVFLEIALRSIGFPNKDGVNFQQHLYYYQIGLCHQHKDREYSILYEGDDSIYGAFDDVILKEEGPTPGLYFFQAKQVLDSDKVMSLDDVFDMKKVMSKQFVGFSDDDIFKITRQTSNPGRKSEDISRPHKKVPPGAVKFLPPPAVVENGNNLSTISCVDTSIYPNHPIQQAVAFKPLPSMIHAPEDESILVLPNPQHQQQIPNRVLGPVLTPPSGAGGGYSAAKPPVDNVVTPFKGMSLKDFEHQRKLMEEQNRQKRAILHKAIEQHAQKTAAEANKIQEIKTELNKLDSELASDVAILRKQIDAASVHFTNVEKNYLTIENLFLKAKVELHQALERKEMLAEHLCTIISHNEERKAKRLSELMEKVGISVDGDFDDTINSNNTLGATNSTNGATPSTPN</sequence>
<feature type="transmembrane region" description="Helical" evidence="13">
    <location>
        <begin position="283"/>
        <end position="303"/>
    </location>
</feature>
<keyword evidence="11" id="KW-0175">Coiled coil</keyword>
<proteinExistence type="inferred from homology"/>
<reference evidence="15 16" key="1">
    <citation type="journal article" date="2017" name="G3 (Bethesda)">
        <title>The Physical Genome Mapping of Anopheles albimanus Corrected Scaffold Misassemblies and Identified Interarm Rearrangements in Genus Anopheles.</title>
        <authorList>
            <person name="Artemov G.N."/>
            <person name="Peery A.N."/>
            <person name="Jiang X."/>
            <person name="Tu Z."/>
            <person name="Stegniy V.N."/>
            <person name="Sharakhova M.V."/>
            <person name="Sharakhov I.V."/>
        </authorList>
    </citation>
    <scope>NUCLEOTIDE SEQUENCE [LARGE SCALE GENOMIC DNA]</scope>
    <source>
        <strain evidence="15 16">ALBI9_A</strain>
    </source>
</reference>
<feature type="transmembrane region" description="Helical" evidence="13">
    <location>
        <begin position="76"/>
        <end position="95"/>
    </location>
</feature>
<keyword evidence="4 10" id="KW-0812">Transmembrane</keyword>
<organism evidence="15 16">
    <name type="scientific">Anopheles albimanus</name>
    <name type="common">New world malaria mosquito</name>
    <dbReference type="NCBI Taxonomy" id="7167"/>
    <lineage>
        <taxon>Eukaryota</taxon>
        <taxon>Metazoa</taxon>
        <taxon>Ecdysozoa</taxon>
        <taxon>Arthropoda</taxon>
        <taxon>Hexapoda</taxon>
        <taxon>Insecta</taxon>
        <taxon>Pterygota</taxon>
        <taxon>Neoptera</taxon>
        <taxon>Endopterygota</taxon>
        <taxon>Diptera</taxon>
        <taxon>Nematocera</taxon>
        <taxon>Culicoidea</taxon>
        <taxon>Culicidae</taxon>
        <taxon>Anophelinae</taxon>
        <taxon>Anopheles</taxon>
    </lineage>
</organism>
<feature type="transmembrane region" description="Helical" evidence="13">
    <location>
        <begin position="32"/>
        <end position="56"/>
    </location>
</feature>
<feature type="region of interest" description="Disordered" evidence="12">
    <location>
        <begin position="250"/>
        <end position="273"/>
    </location>
</feature>
<feature type="region of interest" description="Disordered" evidence="12">
    <location>
        <begin position="456"/>
        <end position="480"/>
    </location>
</feature>
<feature type="transmembrane region" description="Helical" evidence="13">
    <location>
        <begin position="115"/>
        <end position="136"/>
    </location>
</feature>
<comment type="similarity">
    <text evidence="2 10">Belongs to the G-protein coupled receptor 1 family.</text>
</comment>
<evidence type="ECO:0000256" key="10">
    <source>
        <dbReference type="RuleBase" id="RU000688"/>
    </source>
</evidence>
<dbReference type="STRING" id="7167.A0A182FEP1"/>
<dbReference type="PROSITE" id="PS00237">
    <property type="entry name" value="G_PROTEIN_RECEP_F1_1"/>
    <property type="match status" value="1"/>
</dbReference>
<evidence type="ECO:0000256" key="4">
    <source>
        <dbReference type="ARBA" id="ARBA00022692"/>
    </source>
</evidence>
<feature type="compositionally biased region" description="Polar residues" evidence="12">
    <location>
        <begin position="254"/>
        <end position="270"/>
    </location>
</feature>
<keyword evidence="16" id="KW-1185">Reference proteome</keyword>
<dbReference type="InterPro" id="IPR000276">
    <property type="entry name" value="GPCR_Rhodpsn"/>
</dbReference>
<dbReference type="PANTHER" id="PTHR24228:SF71">
    <property type="entry name" value="PROTEIN TRAPPED IN ENDODERM-1"/>
    <property type="match status" value="1"/>
</dbReference>
<dbReference type="GO" id="GO:0004930">
    <property type="term" value="F:G protein-coupled receptor activity"/>
    <property type="evidence" value="ECO:0007669"/>
    <property type="project" value="UniProtKB-KW"/>
</dbReference>
<dbReference type="PROSITE" id="PS50262">
    <property type="entry name" value="G_PROTEIN_RECEP_F1_2"/>
    <property type="match status" value="1"/>
</dbReference>
<feature type="transmembrane region" description="Helical" evidence="13">
    <location>
        <begin position="157"/>
        <end position="178"/>
    </location>
</feature>
<keyword evidence="3" id="KW-1003">Cell membrane</keyword>
<name>A0A182FEP1_ANOAL</name>
<dbReference type="AlphaFoldDB" id="A0A182FEP1"/>
<accession>A0A182FEP1</accession>